<accession>A0A1R2BL22</accession>
<feature type="domain" description="Telomeric single stranded DNA binding POT1/Cdc13" evidence="5">
    <location>
        <begin position="106"/>
        <end position="249"/>
    </location>
</feature>
<dbReference type="PANTHER" id="PTHR14513">
    <property type="entry name" value="PROTECTION OF TELOMERES 1"/>
    <property type="match status" value="1"/>
</dbReference>
<dbReference type="InterPro" id="IPR028389">
    <property type="entry name" value="POT1"/>
</dbReference>
<reference evidence="6 7" key="1">
    <citation type="submission" date="2016-11" db="EMBL/GenBank/DDBJ databases">
        <title>The macronuclear genome of Stentor coeruleus: a giant cell with tiny introns.</title>
        <authorList>
            <person name="Slabodnick M."/>
            <person name="Ruby J.G."/>
            <person name="Reiff S.B."/>
            <person name="Swart E.C."/>
            <person name="Gosai S."/>
            <person name="Prabakaran S."/>
            <person name="Witkowska E."/>
            <person name="Larue G.E."/>
            <person name="Fisher S."/>
            <person name="Freeman R.M."/>
            <person name="Gunawardena J."/>
            <person name="Chu W."/>
            <person name="Stover N.A."/>
            <person name="Gregory B.D."/>
            <person name="Nowacki M."/>
            <person name="Derisi J."/>
            <person name="Roy S.W."/>
            <person name="Marshall W.F."/>
            <person name="Sood P."/>
        </authorList>
    </citation>
    <scope>NUCLEOTIDE SEQUENCE [LARGE SCALE GENOMIC DNA]</scope>
    <source>
        <strain evidence="6">WM001</strain>
    </source>
</reference>
<dbReference type="GO" id="GO:0010521">
    <property type="term" value="F:telomerase inhibitor activity"/>
    <property type="evidence" value="ECO:0007669"/>
    <property type="project" value="TreeGrafter"/>
</dbReference>
<dbReference type="InterPro" id="IPR053979">
    <property type="entry name" value="TEBP-like_OB2"/>
</dbReference>
<evidence type="ECO:0000313" key="6">
    <source>
        <dbReference type="EMBL" id="OMJ77440.1"/>
    </source>
</evidence>
<keyword evidence="4" id="KW-0238">DNA-binding</keyword>
<name>A0A1R2BL22_9CILI</name>
<dbReference type="Proteomes" id="UP000187209">
    <property type="component" value="Unassembled WGS sequence"/>
</dbReference>
<keyword evidence="3" id="KW-0779">Telomere</keyword>
<keyword evidence="2" id="KW-0158">Chromosome</keyword>
<dbReference type="OrthoDB" id="322770at2759"/>
<dbReference type="GO" id="GO:0016233">
    <property type="term" value="P:telomere capping"/>
    <property type="evidence" value="ECO:0007669"/>
    <property type="project" value="TreeGrafter"/>
</dbReference>
<dbReference type="GO" id="GO:0098505">
    <property type="term" value="F:G-rich strand telomeric DNA binding"/>
    <property type="evidence" value="ECO:0007669"/>
    <property type="project" value="TreeGrafter"/>
</dbReference>
<dbReference type="SUPFAM" id="SSF50249">
    <property type="entry name" value="Nucleic acid-binding proteins"/>
    <property type="match status" value="1"/>
</dbReference>
<gene>
    <name evidence="6" type="ORF">SteCoe_22958</name>
</gene>
<evidence type="ECO:0000259" key="5">
    <source>
        <dbReference type="SMART" id="SM00976"/>
    </source>
</evidence>
<protein>
    <recommendedName>
        <fullName evidence="5">Telomeric single stranded DNA binding POT1/Cdc13 domain-containing protein</fullName>
    </recommendedName>
</protein>
<evidence type="ECO:0000256" key="4">
    <source>
        <dbReference type="ARBA" id="ARBA00023125"/>
    </source>
</evidence>
<dbReference type="InterPro" id="IPR012340">
    <property type="entry name" value="NA-bd_OB-fold"/>
</dbReference>
<sequence length="492" mass="56179">MIGFFSQLRVGTRLTLGNFVTSKNYGHISQYFPTYLPGESVVTHEANCEFYIPLLGTDTSIDISYNNRSVKVSMDSDFGNIKILEIYQAKKSFPASVDKIGGNSKVLNLRQIHDKVKVSPGYAWCYAVIVDCCASYIPKQGDSSDYLVIYKLTDKSIFPEIISLNVFHKNPKEIPKVENFGDIIKLNDVQFKEHQGKLSAVITSNTKTMSFYIFSHTGDCYSPYASYKSQFHSNSEHALKLEKLSDWVRTTFPYEVPNFMKSSKRLTNINFSDETDVITKIIAIYPLGIHENDPSIVICNDTNEIAQLVIPNERKRLLKFIKPGDVVRIRGVCYEEKVLYLKHYSEILKIPTEFKCLEIPGPSDFDEIIKFMNFYSPIPTCKIVSSITSEFSALPIIEFDKIMNIEDNKHIKIEGFIVKAVVRNREIIISIWDGIKEDNVIKVYVAEGKVKDFINGKSWDYIQKAVIGYNLKFQGIVRMDHDALWLVDTSLI</sequence>
<dbReference type="Gene3D" id="2.40.50.140">
    <property type="entry name" value="Nucleic acid-binding proteins"/>
    <property type="match status" value="2"/>
</dbReference>
<comment type="caution">
    <text evidence="6">The sequence shown here is derived from an EMBL/GenBank/DDBJ whole genome shotgun (WGS) entry which is preliminary data.</text>
</comment>
<dbReference type="EMBL" id="MPUH01000575">
    <property type="protein sequence ID" value="OMJ77440.1"/>
    <property type="molecule type" value="Genomic_DNA"/>
</dbReference>
<proteinExistence type="predicted"/>
<dbReference type="SMART" id="SM00976">
    <property type="entry name" value="Telo_bind"/>
    <property type="match status" value="1"/>
</dbReference>
<dbReference type="Pfam" id="PF02765">
    <property type="entry name" value="POT1"/>
    <property type="match status" value="1"/>
</dbReference>
<evidence type="ECO:0000313" key="7">
    <source>
        <dbReference type="Proteomes" id="UP000187209"/>
    </source>
</evidence>
<dbReference type="GO" id="GO:0032210">
    <property type="term" value="P:regulation of telomere maintenance via telomerase"/>
    <property type="evidence" value="ECO:0007669"/>
    <property type="project" value="TreeGrafter"/>
</dbReference>
<keyword evidence="7" id="KW-1185">Reference proteome</keyword>
<evidence type="ECO:0000256" key="2">
    <source>
        <dbReference type="ARBA" id="ARBA00022454"/>
    </source>
</evidence>
<comment type="subcellular location">
    <subcellularLocation>
        <location evidence="1">Chromosome</location>
        <location evidence="1">Telomere</location>
    </subcellularLocation>
</comment>
<dbReference type="PANTHER" id="PTHR14513:SF0">
    <property type="entry name" value="PROTECTION OF TELOMERES PROTEIN 1"/>
    <property type="match status" value="1"/>
</dbReference>
<dbReference type="AlphaFoldDB" id="A0A1R2BL22"/>
<dbReference type="GO" id="GO:0000783">
    <property type="term" value="C:nuclear telomere cap complex"/>
    <property type="evidence" value="ECO:0007669"/>
    <property type="project" value="TreeGrafter"/>
</dbReference>
<organism evidence="6 7">
    <name type="scientific">Stentor coeruleus</name>
    <dbReference type="NCBI Taxonomy" id="5963"/>
    <lineage>
        <taxon>Eukaryota</taxon>
        <taxon>Sar</taxon>
        <taxon>Alveolata</taxon>
        <taxon>Ciliophora</taxon>
        <taxon>Postciliodesmatophora</taxon>
        <taxon>Heterotrichea</taxon>
        <taxon>Heterotrichida</taxon>
        <taxon>Stentoridae</taxon>
        <taxon>Stentor</taxon>
    </lineage>
</organism>
<evidence type="ECO:0000256" key="1">
    <source>
        <dbReference type="ARBA" id="ARBA00004574"/>
    </source>
</evidence>
<dbReference type="Pfam" id="PF22236">
    <property type="entry name" value="TEBP_OB2-like"/>
    <property type="match status" value="1"/>
</dbReference>
<dbReference type="InterPro" id="IPR011564">
    <property type="entry name" value="Telomer_end-bd_POT1/Cdc13"/>
</dbReference>
<evidence type="ECO:0000256" key="3">
    <source>
        <dbReference type="ARBA" id="ARBA00022895"/>
    </source>
</evidence>